<protein>
    <submittedName>
        <fullName evidence="1">Uncharacterized protein</fullName>
    </submittedName>
</protein>
<dbReference type="EMBL" id="CM046389">
    <property type="protein sequence ID" value="KAI8566193.1"/>
    <property type="molecule type" value="Genomic_DNA"/>
</dbReference>
<evidence type="ECO:0000313" key="1">
    <source>
        <dbReference type="EMBL" id="KAI8566193.1"/>
    </source>
</evidence>
<sequence length="287" mass="32146">MPINQSITSYSQAQKKTKGRKMASRSERERHFVLVHGACHGAWCWCKVGTLLRSAGHRVTALDLAGSGVHPKQSSEIRSTVDYVQPLMEFMESVPADERVVLVGHSAGGIGISVAMEKFPEKVSLAVFVTAFMHGPTFTLHTVMAKNFEGVQSWMDSPIEYGNGLDQPPTSIQFGPKFLQGFLYDQSPPEDWSLATTLMRPWRPFFDNKEKLAKDTALTKENYGSVHRVYILIKEDSVLKEGFQRWMIENNPPDEVKVISGADHMVMFSKPVELSSCLQCLAENLEH</sequence>
<accession>A0ACC0PKG5</accession>
<comment type="caution">
    <text evidence="1">The sequence shown here is derived from an EMBL/GenBank/DDBJ whole genome shotgun (WGS) entry which is preliminary data.</text>
</comment>
<evidence type="ECO:0000313" key="2">
    <source>
        <dbReference type="Proteomes" id="UP001062846"/>
    </source>
</evidence>
<proteinExistence type="predicted"/>
<name>A0ACC0PKG5_RHOML</name>
<keyword evidence="2" id="KW-1185">Reference proteome</keyword>
<reference evidence="1" key="1">
    <citation type="submission" date="2022-02" db="EMBL/GenBank/DDBJ databases">
        <title>Plant Genome Project.</title>
        <authorList>
            <person name="Zhang R.-G."/>
        </authorList>
    </citation>
    <scope>NUCLEOTIDE SEQUENCE</scope>
    <source>
        <strain evidence="1">AT1</strain>
    </source>
</reference>
<gene>
    <name evidence="1" type="ORF">RHMOL_Rhmol02G0021000</name>
</gene>
<organism evidence="1 2">
    <name type="scientific">Rhododendron molle</name>
    <name type="common">Chinese azalea</name>
    <name type="synonym">Azalea mollis</name>
    <dbReference type="NCBI Taxonomy" id="49168"/>
    <lineage>
        <taxon>Eukaryota</taxon>
        <taxon>Viridiplantae</taxon>
        <taxon>Streptophyta</taxon>
        <taxon>Embryophyta</taxon>
        <taxon>Tracheophyta</taxon>
        <taxon>Spermatophyta</taxon>
        <taxon>Magnoliopsida</taxon>
        <taxon>eudicotyledons</taxon>
        <taxon>Gunneridae</taxon>
        <taxon>Pentapetalae</taxon>
        <taxon>asterids</taxon>
        <taxon>Ericales</taxon>
        <taxon>Ericaceae</taxon>
        <taxon>Ericoideae</taxon>
        <taxon>Rhodoreae</taxon>
        <taxon>Rhododendron</taxon>
    </lineage>
</organism>
<dbReference type="Proteomes" id="UP001062846">
    <property type="component" value="Chromosome 2"/>
</dbReference>